<dbReference type="InterPro" id="IPR024079">
    <property type="entry name" value="MetalloPept_cat_dom_sf"/>
</dbReference>
<protein>
    <submittedName>
        <fullName evidence="3">Uncharacterized protein</fullName>
    </submittedName>
</protein>
<dbReference type="Pfam" id="PF18789">
    <property type="entry name" value="DarA_C"/>
    <property type="match status" value="1"/>
</dbReference>
<dbReference type="EMBL" id="CP037940">
    <property type="protein sequence ID" value="QBO37385.1"/>
    <property type="molecule type" value="Genomic_DNA"/>
</dbReference>
<dbReference type="InterPro" id="IPR041047">
    <property type="entry name" value="LPD1"/>
</dbReference>
<evidence type="ECO:0000259" key="1">
    <source>
        <dbReference type="Pfam" id="PF18789"/>
    </source>
</evidence>
<name>A0A4V1AJ11_9LACO</name>
<evidence type="ECO:0000313" key="3">
    <source>
        <dbReference type="EMBL" id="QBO37385.1"/>
    </source>
</evidence>
<feature type="domain" description="Large polyvalent protein-associated" evidence="2">
    <location>
        <begin position="569"/>
        <end position="608"/>
    </location>
</feature>
<evidence type="ECO:0000259" key="2">
    <source>
        <dbReference type="Pfam" id="PF18796"/>
    </source>
</evidence>
<keyword evidence="4" id="KW-1185">Reference proteome</keyword>
<dbReference type="GO" id="GO:0008237">
    <property type="term" value="F:metallopeptidase activity"/>
    <property type="evidence" value="ECO:0007669"/>
    <property type="project" value="InterPro"/>
</dbReference>
<dbReference type="RefSeq" id="WP_133364462.1">
    <property type="nucleotide sequence ID" value="NZ_CP037940.1"/>
</dbReference>
<sequence>MEKTVDNTTDTGFIASDDYYSIFKKNLGFGTKNEPSNFTVNENNPYPNQLEKAVLWMTKNQEYTTQELSEAVNELVVNASIEQKLVKLDVGVVDVVRTLSSGRTVNNKMLTINGVETNTSVKDILGDIDGFDISDFAFYCESDEAKPKKFVRRDGSERVDNVFGSVQIVSLKNDIKDNDSGEYMLRQFFPTIESGDKPWISSWNVHNANRLVAINNLYKVTKKRFEEKGGAIDVAGLERNLASPFDTEIHKIEVARNELADGTRPLSDYFVLQQGSFVNNRLSLDDFYENGGFSSDTSIVSAALACSKLYVSGGKGKPILIDEDVIQKIKKVRDESINGLDEISEMTPEKEQGSIAFLFKDRLKRHSYGKSTKFDTLYYNAKGWRAGVSVPRYGVVYALDSFKAQYDEFLNYKLMNDYEKELDSDYAKPFMTKKNINKSTQAAMENSSFYQNGFKYVEFDNDVDLGSIGTIEAEWANYFYSFPEVPFEQPDIRFRKLGNYRSAGIFFPGANSIAIDGNSIYSLTHEYAHYLDYHFKPGKNLSMDDDFMKIVDTYRNRIDELDHDSYVYKHKGYFSTPTEVFARAFELYKKSQENDDKNMFLAPQKTYDNETDYQLLNNGLKELAFAYFDKVGLNIGKESIEKEMANNGVEQLEASKITQTNEGTKKVQQPTLPDSSLQLFSLTWITSPLKTSTQNDEFLFSESYSNHTNQTLPLTKSIADFDKPNNKLQLKLGLKLASYKLPKEYLDEREQENTELENNKNNKRPYLTNLLFQNSEVTMFIPGSTKRDFYAKKDGRDVFQFAAPQNNAPDSYFDFSKALVVPNDVDFELTNGNVLPIEQFKYLQDNRSRFVLQFMNSMNDIHQAYIHHEDENVQNHSKYQRVSLFQQANLLGWDVERRKIDEGLDLSESLSAVNQVLSPDTNLVWQLGGEKPMNVAPDNDLDNSGIEETEHEVSEGLYSALRNIGTEQVLNVAGVGSVKYLAVFGHDDAVISVTSGFDDGRARSFNGRIVFDNKSSKYRLETDSRQADDFVLVSNYLGLKEIVESSDFLSAYVNSWNEYRRNANARNGLVADDGILDSSAIRLEQVDIPGEKLANFQDISFHDKFSSIDSVVEYELLKNREGTETKSIIDLLSEQSSMGDSELGTLIKSMVDDYYDYPTGDVFIHVSENGMQVTSSSALLSSEHVSWNHVGAVANKLLTDKGLVYQPEQVIQNGYAADSSDDNVDARKDVLESGHNAYLASETFKDEFQKVVESGNASTFKMATQENEVTISPNFKFNGDVTYNVSIGDSNIRINVNQDFAVNYQVFLDHNWQEHDEFLTFGISHYLTTNEFKASFVNSWNSWRKAENISGGRDENDGLYPEYVDSYPIKKVTDGWLREKFSTDTKLKLAMLVHNNPSLSDSEIGQSLANECNKEKIHLAGSKEDAIYGISSEESYDVVIGVDGLHFAATTAEVPNSFLSWDEIGGQLKNLIINNEYFVDYLGKNETSEFKKLLVGSIDGTLDTVSEDLNKRLQNENLRSLSVPIKYDNGISLTSDLLFKNTIFWDEKKSCDFVVHQDVDGKDIVIMSGNYDSLGVNTASQIKGLLEAAYYTFNPTSDSKVEEVEQIEDTHDNSTNEISDDLPVSNLNTENFIASKIDNDDSKSLFLHGYLQNRKGVISILDRVIVTDNLGQEKIYNADDNRFSADELAMMDKKYVRWATVYNYDGIEKLEYNVAHREYELQQKWHKGDLNPKFYEENNLNVFSPVTEVASNVVKQNESVITPNDTKPSENEKEMAISVDDGISNDVSANNVTQYWYELMQRPVGLGAQPKGFIAKNDDKNDKYGAVAYSNKLDLNEIANYDLKYIGSGSDYDSAVANSNISDLNDKVLNILSFLNEEQWDLCFDALDVIHDDPNRVDKVTAGFMEIAKEQGEPISTLLSDYLELNELPLDEKVVNSLQKYEQTGNYHFVDLANEYSYGGLVKYSDNLIGLDKCDKVMKKKVQAVLEEFIATEVKPGITVGSIIKKNNLQIDVTPQQDDYKLQTLEHFMNAVKKSKVDVTSEELKNLKNWYLSGNKNVDGLGNVFSDIPSLGNAKQKLEGKRR</sequence>
<dbReference type="Pfam" id="PF18796">
    <property type="entry name" value="LPD1"/>
    <property type="match status" value="1"/>
</dbReference>
<organism evidence="3 4">
    <name type="scientific">Periweissella cryptocerci</name>
    <dbReference type="NCBI Taxonomy" id="2506420"/>
    <lineage>
        <taxon>Bacteria</taxon>
        <taxon>Bacillati</taxon>
        <taxon>Bacillota</taxon>
        <taxon>Bacilli</taxon>
        <taxon>Lactobacillales</taxon>
        <taxon>Lactobacillaceae</taxon>
        <taxon>Periweissella</taxon>
    </lineage>
</organism>
<accession>A0A4V1AJ11</accession>
<dbReference type="OrthoDB" id="2010129at2"/>
<proteinExistence type="predicted"/>
<gene>
    <name evidence="3" type="ORF">EQG49_13360</name>
</gene>
<dbReference type="Gene3D" id="3.40.390.10">
    <property type="entry name" value="Collagenase (Catalytic Domain)"/>
    <property type="match status" value="1"/>
</dbReference>
<evidence type="ECO:0000313" key="4">
    <source>
        <dbReference type="Proteomes" id="UP000292886"/>
    </source>
</evidence>
<dbReference type="InterPro" id="IPR041501">
    <property type="entry name" value="DarA_C"/>
</dbReference>
<reference evidence="4" key="1">
    <citation type="submission" date="2019-03" db="EMBL/GenBank/DDBJ databases">
        <title>Weissella sp. 26KH-42 Genome sequencing.</title>
        <authorList>
            <person name="Heo J."/>
            <person name="Kim S.-J."/>
            <person name="Kim J.-S."/>
            <person name="Hong S.-B."/>
            <person name="Kwon S.-W."/>
        </authorList>
    </citation>
    <scope>NUCLEOTIDE SEQUENCE [LARGE SCALE GENOMIC DNA]</scope>
    <source>
        <strain evidence="4">26KH-42</strain>
    </source>
</reference>
<feature type="domain" description="Defence against restriction A C-terminal" evidence="1">
    <location>
        <begin position="1794"/>
        <end position="1846"/>
    </location>
</feature>
<dbReference type="Proteomes" id="UP000292886">
    <property type="component" value="Chromosome"/>
</dbReference>
<dbReference type="KEGG" id="wei:EQG49_13360"/>